<keyword evidence="2" id="KW-0732">Signal</keyword>
<dbReference type="OrthoDB" id="2079806at2"/>
<reference evidence="3" key="1">
    <citation type="submission" date="2018-09" db="EMBL/GenBank/DDBJ databases">
        <title>Murine metabolic-syndrome-specific gut microbial biobank.</title>
        <authorList>
            <person name="Liu C."/>
        </authorList>
    </citation>
    <scope>NUCLEOTIDE SEQUENCE</scope>
    <source>
        <strain evidence="3">D42-62</strain>
    </source>
</reference>
<evidence type="ECO:0000256" key="1">
    <source>
        <dbReference type="SAM" id="Coils"/>
    </source>
</evidence>
<sequence length="156" mass="17590">MKRKKKFFLIANVMLCAALLGACGKGKENQKDSNEKWEDAYKEIVRNMESYLADPYSFRQESEWANSDACIGYIGTHDFDDDGVPELIIGDDKSIGIFACEGGMVKKIADLYEPEEWGRINGVQYKDNTIILINSGSDGSCYVCFSYQDGECNRDF</sequence>
<evidence type="ECO:0000313" key="3">
    <source>
        <dbReference type="EMBL" id="NBJ94660.1"/>
    </source>
</evidence>
<dbReference type="RefSeq" id="WP_160561675.1">
    <property type="nucleotide sequence ID" value="NZ_QZDT01000046.1"/>
</dbReference>
<dbReference type="EMBL" id="QZDT01000046">
    <property type="protein sequence ID" value="NBJ94660.1"/>
    <property type="molecule type" value="Genomic_DNA"/>
</dbReference>
<evidence type="ECO:0000313" key="4">
    <source>
        <dbReference type="Proteomes" id="UP001154420"/>
    </source>
</evidence>
<feature type="coiled-coil region" evidence="1">
    <location>
        <begin position="27"/>
        <end position="54"/>
    </location>
</feature>
<comment type="caution">
    <text evidence="3">The sequence shown here is derived from an EMBL/GenBank/DDBJ whole genome shotgun (WGS) entry which is preliminary data.</text>
</comment>
<proteinExistence type="predicted"/>
<feature type="signal peptide" evidence="2">
    <location>
        <begin position="1"/>
        <end position="22"/>
    </location>
</feature>
<organism evidence="3 4">
    <name type="scientific">Parablautia muri</name>
    <dbReference type="NCBI Taxonomy" id="2320879"/>
    <lineage>
        <taxon>Bacteria</taxon>
        <taxon>Bacillati</taxon>
        <taxon>Bacillota</taxon>
        <taxon>Clostridia</taxon>
        <taxon>Lachnospirales</taxon>
        <taxon>Lachnospiraceae</taxon>
        <taxon>Parablautia</taxon>
    </lineage>
</organism>
<keyword evidence="4" id="KW-1185">Reference proteome</keyword>
<gene>
    <name evidence="3" type="ORF">D5281_19290</name>
</gene>
<evidence type="ECO:0000256" key="2">
    <source>
        <dbReference type="SAM" id="SignalP"/>
    </source>
</evidence>
<dbReference type="PROSITE" id="PS51257">
    <property type="entry name" value="PROKAR_LIPOPROTEIN"/>
    <property type="match status" value="1"/>
</dbReference>
<feature type="chain" id="PRO_5040978725" evidence="2">
    <location>
        <begin position="23"/>
        <end position="156"/>
    </location>
</feature>
<accession>A0A9X5GUA8</accession>
<dbReference type="Proteomes" id="UP001154420">
    <property type="component" value="Unassembled WGS sequence"/>
</dbReference>
<keyword evidence="1" id="KW-0175">Coiled coil</keyword>
<dbReference type="AlphaFoldDB" id="A0A9X5GUA8"/>
<name>A0A9X5GUA8_9FIRM</name>
<protein>
    <submittedName>
        <fullName evidence="3">Uncharacterized protein</fullName>
    </submittedName>
</protein>